<accession>A0AAV1X9L4</accession>
<evidence type="ECO:0000259" key="7">
    <source>
        <dbReference type="PROSITE" id="PS50811"/>
    </source>
</evidence>
<evidence type="ECO:0000256" key="1">
    <source>
        <dbReference type="ARBA" id="ARBA00004123"/>
    </source>
</evidence>
<evidence type="ECO:0000256" key="4">
    <source>
        <dbReference type="ARBA" id="ARBA00023163"/>
    </source>
</evidence>
<feature type="domain" description="WRKY" evidence="7">
    <location>
        <begin position="193"/>
        <end position="255"/>
    </location>
</feature>
<keyword evidence="4" id="KW-0804">Transcription</keyword>
<feature type="region of interest" description="Disordered" evidence="6">
    <location>
        <begin position="144"/>
        <end position="174"/>
    </location>
</feature>
<dbReference type="InterPro" id="IPR003657">
    <property type="entry name" value="WRKY_dom"/>
</dbReference>
<dbReference type="GO" id="GO:0003700">
    <property type="term" value="F:DNA-binding transcription factor activity"/>
    <property type="evidence" value="ECO:0007669"/>
    <property type="project" value="InterPro"/>
</dbReference>
<comment type="caution">
    <text evidence="8">The sequence shown here is derived from an EMBL/GenBank/DDBJ whole genome shotgun (WGS) entry which is preliminary data.</text>
</comment>
<dbReference type="Gene3D" id="2.20.25.80">
    <property type="entry name" value="WRKY domain"/>
    <property type="match status" value="1"/>
</dbReference>
<keyword evidence="3" id="KW-0238">DNA-binding</keyword>
<reference evidence="8 9" key="1">
    <citation type="submission" date="2024-03" db="EMBL/GenBank/DDBJ databases">
        <authorList>
            <person name="Martinez-Hernandez J."/>
        </authorList>
    </citation>
    <scope>NUCLEOTIDE SEQUENCE [LARGE SCALE GENOMIC DNA]</scope>
</reference>
<gene>
    <name evidence="8" type="ORF">LLUT_LOCUS18888</name>
</gene>
<evidence type="ECO:0000256" key="6">
    <source>
        <dbReference type="SAM" id="MobiDB-lite"/>
    </source>
</evidence>
<dbReference type="InterPro" id="IPR044810">
    <property type="entry name" value="WRKY_plant"/>
</dbReference>
<evidence type="ECO:0000313" key="8">
    <source>
        <dbReference type="EMBL" id="CAL0317828.1"/>
    </source>
</evidence>
<dbReference type="PANTHER" id="PTHR32096:SF146">
    <property type="entry name" value="WRKY TRANSCRIPTION FACTOR 19-RELATED"/>
    <property type="match status" value="1"/>
</dbReference>
<keyword evidence="5" id="KW-0539">Nucleus</keyword>
<evidence type="ECO:0000256" key="5">
    <source>
        <dbReference type="ARBA" id="ARBA00023242"/>
    </source>
</evidence>
<organism evidence="8 9">
    <name type="scientific">Lupinus luteus</name>
    <name type="common">European yellow lupine</name>
    <dbReference type="NCBI Taxonomy" id="3873"/>
    <lineage>
        <taxon>Eukaryota</taxon>
        <taxon>Viridiplantae</taxon>
        <taxon>Streptophyta</taxon>
        <taxon>Embryophyta</taxon>
        <taxon>Tracheophyta</taxon>
        <taxon>Spermatophyta</taxon>
        <taxon>Magnoliopsida</taxon>
        <taxon>eudicotyledons</taxon>
        <taxon>Gunneridae</taxon>
        <taxon>Pentapetalae</taxon>
        <taxon>rosids</taxon>
        <taxon>fabids</taxon>
        <taxon>Fabales</taxon>
        <taxon>Fabaceae</taxon>
        <taxon>Papilionoideae</taxon>
        <taxon>50 kb inversion clade</taxon>
        <taxon>genistoids sensu lato</taxon>
        <taxon>core genistoids</taxon>
        <taxon>Genisteae</taxon>
        <taxon>Lupinus</taxon>
    </lineage>
</organism>
<dbReference type="AlphaFoldDB" id="A0AAV1X9L4"/>
<comment type="subcellular location">
    <subcellularLocation>
        <location evidence="1">Nucleus</location>
    </subcellularLocation>
</comment>
<dbReference type="PROSITE" id="PS50811">
    <property type="entry name" value="WRKY"/>
    <property type="match status" value="1"/>
</dbReference>
<sequence>MEEFMNSIKHAFELTRVFESNLPNMSNQPPHTLRLSIDDVMKAFIGAKERLLMMMMMMLSQQDQTITPSSFASMLSTHDVAMQYATTSMLTSYMNHLFQVQQLPSDHVRALHENKITDGVNLQELGYKGTLNIDEKGVRVVERSVRSKSEGNGHGIEPSSSSRPRKCRRNNDSVKKTMMVPAPKVGNTEIPPEDGFTWRKYGQKEILGSKYPRGYYRCTHQKLYGCQAKKQVQKLDHNSNIFEVTYRGEHTCHMSSTAPSSFPLTQSIISSELSPLSTSLPNT</sequence>
<dbReference type="GO" id="GO:0005634">
    <property type="term" value="C:nucleus"/>
    <property type="evidence" value="ECO:0007669"/>
    <property type="project" value="UniProtKB-SubCell"/>
</dbReference>
<keyword evidence="9" id="KW-1185">Reference proteome</keyword>
<evidence type="ECO:0000256" key="3">
    <source>
        <dbReference type="ARBA" id="ARBA00023125"/>
    </source>
</evidence>
<dbReference type="Proteomes" id="UP001497480">
    <property type="component" value="Unassembled WGS sequence"/>
</dbReference>
<dbReference type="SUPFAM" id="SSF118290">
    <property type="entry name" value="WRKY DNA-binding domain"/>
    <property type="match status" value="1"/>
</dbReference>
<keyword evidence="2" id="KW-0805">Transcription regulation</keyword>
<evidence type="ECO:0000313" key="9">
    <source>
        <dbReference type="Proteomes" id="UP001497480"/>
    </source>
</evidence>
<proteinExistence type="predicted"/>
<evidence type="ECO:0000256" key="2">
    <source>
        <dbReference type="ARBA" id="ARBA00023015"/>
    </source>
</evidence>
<name>A0AAV1X9L4_LUPLU</name>
<dbReference type="GO" id="GO:0000976">
    <property type="term" value="F:transcription cis-regulatory region binding"/>
    <property type="evidence" value="ECO:0007669"/>
    <property type="project" value="TreeGrafter"/>
</dbReference>
<dbReference type="PANTHER" id="PTHR32096">
    <property type="entry name" value="WRKY TRANSCRIPTION FACTOR 30-RELATED-RELATED"/>
    <property type="match status" value="1"/>
</dbReference>
<dbReference type="SMART" id="SM00774">
    <property type="entry name" value="WRKY"/>
    <property type="match status" value="1"/>
</dbReference>
<protein>
    <recommendedName>
        <fullName evidence="7">WRKY domain-containing protein</fullName>
    </recommendedName>
</protein>
<dbReference type="Pfam" id="PF03106">
    <property type="entry name" value="WRKY"/>
    <property type="match status" value="1"/>
</dbReference>
<dbReference type="EMBL" id="CAXHTB010000013">
    <property type="protein sequence ID" value="CAL0317828.1"/>
    <property type="molecule type" value="Genomic_DNA"/>
</dbReference>
<dbReference type="InterPro" id="IPR036576">
    <property type="entry name" value="WRKY_dom_sf"/>
</dbReference>